<dbReference type="InterPro" id="IPR012993">
    <property type="entry name" value="UME"/>
</dbReference>
<protein>
    <recommendedName>
        <fullName evidence="12">Serine/threonine-protein kinase ATR</fullName>
        <ecNumber evidence="3">2.7.11.1</ecNumber>
    </recommendedName>
</protein>
<keyword evidence="10" id="KW-0234">DNA repair</keyword>
<keyword evidence="9" id="KW-0067">ATP-binding</keyword>
<dbReference type="InterPro" id="IPR036940">
    <property type="entry name" value="PI3/4_kinase_cat_sf"/>
</dbReference>
<dbReference type="EMBL" id="JANEYF010002589">
    <property type="protein sequence ID" value="KAJ8944483.1"/>
    <property type="molecule type" value="Genomic_DNA"/>
</dbReference>
<feature type="domain" description="FATC" evidence="15">
    <location>
        <begin position="2078"/>
        <end position="2110"/>
    </location>
</feature>
<evidence type="ECO:0000256" key="11">
    <source>
        <dbReference type="ARBA" id="ARBA00023242"/>
    </source>
</evidence>
<dbReference type="CDD" id="cd00892">
    <property type="entry name" value="PIKKc_ATR"/>
    <property type="match status" value="1"/>
</dbReference>
<dbReference type="InterPro" id="IPR050517">
    <property type="entry name" value="DDR_Repair_Kinase"/>
</dbReference>
<evidence type="ECO:0000313" key="16">
    <source>
        <dbReference type="EMBL" id="KAJ8944483.1"/>
    </source>
</evidence>
<dbReference type="InterPro" id="IPR003151">
    <property type="entry name" value="PIK-rel_kinase_FAT"/>
</dbReference>
<evidence type="ECO:0000256" key="8">
    <source>
        <dbReference type="ARBA" id="ARBA00022777"/>
    </source>
</evidence>
<comment type="similarity">
    <text evidence="2">Belongs to the PI3/PI4-kinase family. ATM subfamily.</text>
</comment>
<evidence type="ECO:0000256" key="10">
    <source>
        <dbReference type="ARBA" id="ARBA00023204"/>
    </source>
</evidence>
<evidence type="ECO:0000259" key="15">
    <source>
        <dbReference type="PROSITE" id="PS51190"/>
    </source>
</evidence>
<dbReference type="GO" id="GO:0005634">
    <property type="term" value="C:nucleus"/>
    <property type="evidence" value="ECO:0007669"/>
    <property type="project" value="UniProtKB-SubCell"/>
</dbReference>
<dbReference type="Gene3D" id="1.10.1070.11">
    <property type="entry name" value="Phosphatidylinositol 3-/4-kinase, catalytic domain"/>
    <property type="match status" value="1"/>
</dbReference>
<evidence type="ECO:0000259" key="13">
    <source>
        <dbReference type="PROSITE" id="PS50290"/>
    </source>
</evidence>
<dbReference type="Pfam" id="PF23593">
    <property type="entry name" value="HEAT_ATR"/>
    <property type="match status" value="1"/>
</dbReference>
<evidence type="ECO:0000256" key="12">
    <source>
        <dbReference type="ARBA" id="ARBA00024420"/>
    </source>
</evidence>
<dbReference type="InterPro" id="IPR003152">
    <property type="entry name" value="FATC_dom"/>
</dbReference>
<dbReference type="InterPro" id="IPR014009">
    <property type="entry name" value="PIK_FAT"/>
</dbReference>
<proteinExistence type="inferred from homology"/>
<dbReference type="SUPFAM" id="SSF56112">
    <property type="entry name" value="Protein kinase-like (PK-like)"/>
    <property type="match status" value="1"/>
</dbReference>
<dbReference type="SMART" id="SM01343">
    <property type="entry name" value="FATC"/>
    <property type="match status" value="1"/>
</dbReference>
<dbReference type="SMART" id="SM00802">
    <property type="entry name" value="UME"/>
    <property type="match status" value="1"/>
</dbReference>
<dbReference type="InterPro" id="IPR057564">
    <property type="entry name" value="HEAT_ATR"/>
</dbReference>
<dbReference type="GO" id="GO:0000723">
    <property type="term" value="P:telomere maintenance"/>
    <property type="evidence" value="ECO:0007669"/>
    <property type="project" value="TreeGrafter"/>
</dbReference>
<evidence type="ECO:0000256" key="7">
    <source>
        <dbReference type="ARBA" id="ARBA00022763"/>
    </source>
</evidence>
<dbReference type="PROSITE" id="PS51189">
    <property type="entry name" value="FAT"/>
    <property type="match status" value="1"/>
</dbReference>
<dbReference type="Pfam" id="PF25030">
    <property type="entry name" value="M-HEAT_ATR"/>
    <property type="match status" value="1"/>
</dbReference>
<evidence type="ECO:0000256" key="2">
    <source>
        <dbReference type="ARBA" id="ARBA00010769"/>
    </source>
</evidence>
<evidence type="ECO:0000256" key="3">
    <source>
        <dbReference type="ARBA" id="ARBA00012513"/>
    </source>
</evidence>
<keyword evidence="17" id="KW-1185">Reference proteome</keyword>
<evidence type="ECO:0000259" key="14">
    <source>
        <dbReference type="PROSITE" id="PS51189"/>
    </source>
</evidence>
<dbReference type="PANTHER" id="PTHR11139:SF69">
    <property type="entry name" value="SERINE_THREONINE-PROTEIN KINASE ATR"/>
    <property type="match status" value="1"/>
</dbReference>
<keyword evidence="4" id="KW-0723">Serine/threonine-protein kinase</keyword>
<comment type="caution">
    <text evidence="16">The sequence shown here is derived from an EMBL/GenBank/DDBJ whole genome shotgun (WGS) entry which is preliminary data.</text>
</comment>
<dbReference type="Gene3D" id="3.30.1010.10">
    <property type="entry name" value="Phosphatidylinositol 3-kinase Catalytic Subunit, Chain A, domain 4"/>
    <property type="match status" value="1"/>
</dbReference>
<keyword evidence="8" id="KW-0418">Kinase</keyword>
<dbReference type="Pfam" id="PF00454">
    <property type="entry name" value="PI3_PI4_kinase"/>
    <property type="match status" value="1"/>
</dbReference>
<dbReference type="GO" id="GO:0005524">
    <property type="term" value="F:ATP binding"/>
    <property type="evidence" value="ECO:0007669"/>
    <property type="project" value="UniProtKB-KW"/>
</dbReference>
<reference evidence="16" key="1">
    <citation type="journal article" date="2023" name="Insect Mol. Biol.">
        <title>Genome sequencing provides insights into the evolution of gene families encoding plant cell wall-degrading enzymes in longhorned beetles.</title>
        <authorList>
            <person name="Shin N.R."/>
            <person name="Okamura Y."/>
            <person name="Kirsch R."/>
            <person name="Pauchet Y."/>
        </authorList>
    </citation>
    <scope>NUCLEOTIDE SEQUENCE</scope>
    <source>
        <strain evidence="16">RBIC_L_NR</strain>
    </source>
</reference>
<dbReference type="InterPro" id="IPR016024">
    <property type="entry name" value="ARM-type_fold"/>
</dbReference>
<evidence type="ECO:0000256" key="4">
    <source>
        <dbReference type="ARBA" id="ARBA00022527"/>
    </source>
</evidence>
<dbReference type="FunFam" id="3.30.1010.10:FF:000011">
    <property type="entry name" value="serine/threonine-protein kinase ATR"/>
    <property type="match status" value="1"/>
</dbReference>
<dbReference type="SMART" id="SM00146">
    <property type="entry name" value="PI3Kc"/>
    <property type="match status" value="1"/>
</dbReference>
<keyword evidence="6" id="KW-0547">Nucleotide-binding</keyword>
<dbReference type="SUPFAM" id="SSF48371">
    <property type="entry name" value="ARM repeat"/>
    <property type="match status" value="1"/>
</dbReference>
<gene>
    <name evidence="16" type="ORF">NQ314_009467</name>
</gene>
<dbReference type="PROSITE" id="PS00916">
    <property type="entry name" value="PI3_4_KINASE_2"/>
    <property type="match status" value="1"/>
</dbReference>
<dbReference type="InterPro" id="IPR018936">
    <property type="entry name" value="PI3/4_kinase_CS"/>
</dbReference>
<evidence type="ECO:0000256" key="1">
    <source>
        <dbReference type="ARBA" id="ARBA00004123"/>
    </source>
</evidence>
<dbReference type="Pfam" id="PF02259">
    <property type="entry name" value="FAT"/>
    <property type="match status" value="1"/>
</dbReference>
<evidence type="ECO:0000313" key="17">
    <source>
        <dbReference type="Proteomes" id="UP001162156"/>
    </source>
</evidence>
<accession>A0AAV8Y0P6</accession>
<organism evidence="16 17">
    <name type="scientific">Rhamnusium bicolor</name>
    <dbReference type="NCBI Taxonomy" id="1586634"/>
    <lineage>
        <taxon>Eukaryota</taxon>
        <taxon>Metazoa</taxon>
        <taxon>Ecdysozoa</taxon>
        <taxon>Arthropoda</taxon>
        <taxon>Hexapoda</taxon>
        <taxon>Insecta</taxon>
        <taxon>Pterygota</taxon>
        <taxon>Neoptera</taxon>
        <taxon>Endopterygota</taxon>
        <taxon>Coleoptera</taxon>
        <taxon>Polyphaga</taxon>
        <taxon>Cucujiformia</taxon>
        <taxon>Chrysomeloidea</taxon>
        <taxon>Cerambycidae</taxon>
        <taxon>Lepturinae</taxon>
        <taxon>Rhagiini</taxon>
        <taxon>Rhamnusium</taxon>
    </lineage>
</organism>
<sequence>MHGIFNEICESKDEKSYTNVYEHDTSRTWSIMYTKFIENLKEMECGTTCKIEIFLNFLQNITNMLLQIRIDFVRLKDSQRPLYFFEENELLLHFVRKFMDHINNCTSTCITPEQYLKFFLNLIVISNSKNFDIIFHILAYPLLTPLCYKSEKQFPDSFIGEGALGDIKMAIKSFYSFLSSQNVDKNISLQFINEFFQILSSSLLILNSTQIQEIEKLYMKICRNVLESNDHQLICLVIETIPHVLTLFEDVENVISDILKPVFVLQNKLIQEKATSIVPNVVCCLSSDFIKVLKWDENHKLNISICCEKCCSDERKTSNFLEARFGEGVAGIHFNKVRVESSSITSFLLKPILTFFTTGTSTLKIISLDTLPYLSSHVLQFHSANVAKIWIELAGHQDKLVREKFAEVVGLTIKYGQENAVLSQETKMETLDIIFTTLLSLTKRSLQFSNSELQDTLLSAIEEISIVKHERITVELMKLLIYFIMIPTSRHSLIAVNKCFKISKRNYATTTSIYSQNKKELCEVIVHLCSVNQALINYTLTSSLEKVSLMLGFYSPKEFVTQESNYLLPFMVFKNVKMPAVNKLIQEMASLMDLDVSEMLSTKYGYIFIYIFLEEMNTNDFKQCMLYLEKTTGMSGPTLRKRNFRIILNELLLNFHEKKERVVLALSLLADEDSENKINSIPDYLQSHFLGVLLYFDVRLISKNSKKDKILLSLADLLKYMGSKHIMPLRFKIIAMLQTTSFENFPHLNCEVWNAFIHSCEIESLGPQLASIFVSVQPLLEDCPRQINEILKYLIVENEVFTKNYIPDLFFVNNSKVDHKVLSIIKKYLKFLEKCSLKEKIQKFLKYLTHEAMEVRIQGLKQLKSYLELGREELDQMILDYNGIDPAIVELIDILTLGCREKDESLKLACGEVFGELGAIEPSHLPRRYTQDDTSFSFFISEDSFIISALNELIKAMQTEKNTQNMDRYALAIQEILRDHEISPNQSSSKNYLWHQFPESQREVMLPLLSSRYMIAQPVSANNFPTPIYGSNIGASFQSWLYNWTASLISSLSNEHKQLLTVCLPSMKQDKRILMHFLPHILLHALLEGSDINEKSFVEFQTITNSFTKKKKLDPKVLSNFQNKLCKLQLARCNYHCGEYPRALMYLEEYITENKGEIYNHLSFLAEIYAQLEESDGVAGVTALQHNEPSVEQRILALEVSGKLADATTSLNFVKGAQDNQPEFGNMLLEMQAEPLWRLGQYEELDNLLKKPDMVNNKSWGVQVGKALLFLKQGARNEFKITLDGLLKHQIESFGAASLEEGAYQHGYSCISKLHALNELQQVEKTLYELLLKPNDQNYAENLMKKLMDEWMLRIKVVQESVRVIEPLLCLRRVSLNLAKKIAEEKVPQAVPFLNSFIAECWLLSAKTARSAGMHQQAYTYTIKAEEYAPAMLFLEKAKLHWLREEHEQALTTLRRGLETIIPEGERQQIAFLSIEQKRICAEARLLIATYNDTISNVDVEVNLQNYRDAIEVYREWEKSLVCLAQYYDKIFQNYSDEDRDAKGSDMQLHMINYFGKSLLYGTNYVYQSMPRLLSIWFDYGTRLLDVTLSSVKEERKTTLLKMTKVIDSFLERLPAYVFLTAFSQLVSRICHPQKEVYIELKSIIIKLLQQYPQQSLWMIISVIKSSYAVRSKRCSEILCDIRLKTNTMSKLVKDFTGFAEKLIELCNKEIPGDVNSTTVSSLLRSLPRMLNKDDFSEIMMPTHKFRKLILPNPDFKSSQHNPFPNHYVHIVGIEDEIVILQSLQRPRKITLKGSDGKGYIYMLKPKDDLRKDFRLMEFNDIVNQLLAREAEARQRRLNIRLYSVAPLNEECGLIEWIPNLVGLRPVLVTLYKQRGLALKGKELRESCCNIRDSLDKKREIFTKKMVTPSSPNFRGVSWLTARTAYIRTTAVMSMAGYILGLGDRHGENILLDSTCGDVVHVDFNCLFNKGESFDWPERVPFRLTHNMVAAMGPLGVEGVFRKSCACTLRVLRTNANTFMSIVTPFVYDPLVSWPRNMSALPSVHNAERTNEQAVDHIKNIELRLQGKVKTRNRTLLIPLSVEGQTNYLINEAVSVDNLCQMYMGWGPYL</sequence>
<dbReference type="EC" id="2.7.11.1" evidence="3"/>
<keyword evidence="7" id="KW-0227">DNA damage</keyword>
<dbReference type="Proteomes" id="UP001162156">
    <property type="component" value="Unassembled WGS sequence"/>
</dbReference>
<dbReference type="InterPro" id="IPR011009">
    <property type="entry name" value="Kinase-like_dom_sf"/>
</dbReference>
<feature type="domain" description="FAT" evidence="14">
    <location>
        <begin position="1129"/>
        <end position="1666"/>
    </location>
</feature>
<dbReference type="PROSITE" id="PS50290">
    <property type="entry name" value="PI3_4_KINASE_3"/>
    <property type="match status" value="1"/>
</dbReference>
<dbReference type="PROSITE" id="PS51190">
    <property type="entry name" value="FATC"/>
    <property type="match status" value="1"/>
</dbReference>
<dbReference type="GO" id="GO:0005694">
    <property type="term" value="C:chromosome"/>
    <property type="evidence" value="ECO:0007669"/>
    <property type="project" value="TreeGrafter"/>
</dbReference>
<name>A0AAV8Y0P6_9CUCU</name>
<dbReference type="Pfam" id="PF08064">
    <property type="entry name" value="UME"/>
    <property type="match status" value="1"/>
</dbReference>
<evidence type="ECO:0000256" key="9">
    <source>
        <dbReference type="ARBA" id="ARBA00022840"/>
    </source>
</evidence>
<evidence type="ECO:0000256" key="5">
    <source>
        <dbReference type="ARBA" id="ARBA00022679"/>
    </source>
</evidence>
<keyword evidence="11" id="KW-0539">Nucleus</keyword>
<evidence type="ECO:0000256" key="6">
    <source>
        <dbReference type="ARBA" id="ARBA00022741"/>
    </source>
</evidence>
<comment type="subcellular location">
    <subcellularLocation>
        <location evidence="1">Nucleus</location>
    </subcellularLocation>
</comment>
<dbReference type="InterPro" id="IPR056802">
    <property type="entry name" value="ATR-like_M-HEAT"/>
</dbReference>
<dbReference type="InterPro" id="IPR000403">
    <property type="entry name" value="PI3/4_kinase_cat_dom"/>
</dbReference>
<dbReference type="GO" id="GO:0004674">
    <property type="term" value="F:protein serine/threonine kinase activity"/>
    <property type="evidence" value="ECO:0007669"/>
    <property type="project" value="UniProtKB-KW"/>
</dbReference>
<dbReference type="GO" id="GO:0000077">
    <property type="term" value="P:DNA damage checkpoint signaling"/>
    <property type="evidence" value="ECO:0007669"/>
    <property type="project" value="TreeGrafter"/>
</dbReference>
<keyword evidence="5" id="KW-0808">Transferase</keyword>
<feature type="domain" description="PI3K/PI4K catalytic" evidence="13">
    <location>
        <begin position="1774"/>
        <end position="2075"/>
    </location>
</feature>
<dbReference type="PANTHER" id="PTHR11139">
    <property type="entry name" value="ATAXIA TELANGIECTASIA MUTATED ATM -RELATED"/>
    <property type="match status" value="1"/>
</dbReference>
<dbReference type="Pfam" id="PF02260">
    <property type="entry name" value="FATC"/>
    <property type="match status" value="1"/>
</dbReference>
<dbReference type="GO" id="GO:0006281">
    <property type="term" value="P:DNA repair"/>
    <property type="evidence" value="ECO:0007669"/>
    <property type="project" value="UniProtKB-KW"/>
</dbReference>